<evidence type="ECO:0000313" key="2">
    <source>
        <dbReference type="Proteomes" id="UP000276133"/>
    </source>
</evidence>
<evidence type="ECO:0000313" key="1">
    <source>
        <dbReference type="EMBL" id="RNA33488.1"/>
    </source>
</evidence>
<gene>
    <name evidence="1" type="ORF">BpHYR1_008950</name>
</gene>
<name>A0A3M7SD79_BRAPC</name>
<comment type="caution">
    <text evidence="1">The sequence shown here is derived from an EMBL/GenBank/DDBJ whole genome shotgun (WGS) entry which is preliminary data.</text>
</comment>
<reference evidence="1 2" key="1">
    <citation type="journal article" date="2018" name="Sci. Rep.">
        <title>Genomic signatures of local adaptation to the degree of environmental predictability in rotifers.</title>
        <authorList>
            <person name="Franch-Gras L."/>
            <person name="Hahn C."/>
            <person name="Garcia-Roger E.M."/>
            <person name="Carmona M.J."/>
            <person name="Serra M."/>
            <person name="Gomez A."/>
        </authorList>
    </citation>
    <scope>NUCLEOTIDE SEQUENCE [LARGE SCALE GENOMIC DNA]</scope>
    <source>
        <strain evidence="1">HYR1</strain>
    </source>
</reference>
<sequence>MNDMIIEVHSFLNYKNYLKDHYITNSKSEFIKKRQIENREKINFFQSNYLTCHVKQKNSLGKIKLFQFE</sequence>
<organism evidence="1 2">
    <name type="scientific">Brachionus plicatilis</name>
    <name type="common">Marine rotifer</name>
    <name type="synonym">Brachionus muelleri</name>
    <dbReference type="NCBI Taxonomy" id="10195"/>
    <lineage>
        <taxon>Eukaryota</taxon>
        <taxon>Metazoa</taxon>
        <taxon>Spiralia</taxon>
        <taxon>Gnathifera</taxon>
        <taxon>Rotifera</taxon>
        <taxon>Eurotatoria</taxon>
        <taxon>Monogononta</taxon>
        <taxon>Pseudotrocha</taxon>
        <taxon>Ploima</taxon>
        <taxon>Brachionidae</taxon>
        <taxon>Brachionus</taxon>
    </lineage>
</organism>
<protein>
    <submittedName>
        <fullName evidence="1">Uncharacterized protein</fullName>
    </submittedName>
</protein>
<dbReference type="AlphaFoldDB" id="A0A3M7SD79"/>
<accession>A0A3M7SD79</accession>
<keyword evidence="2" id="KW-1185">Reference proteome</keyword>
<proteinExistence type="predicted"/>
<dbReference type="EMBL" id="REGN01001630">
    <property type="protein sequence ID" value="RNA33488.1"/>
    <property type="molecule type" value="Genomic_DNA"/>
</dbReference>
<dbReference type="Proteomes" id="UP000276133">
    <property type="component" value="Unassembled WGS sequence"/>
</dbReference>